<dbReference type="AlphaFoldDB" id="A0AAW7R046"/>
<evidence type="ECO:0000313" key="4">
    <source>
        <dbReference type="Proteomes" id="UP001169491"/>
    </source>
</evidence>
<dbReference type="Proteomes" id="UP001169492">
    <property type="component" value="Unassembled WGS sequence"/>
</dbReference>
<feature type="chain" id="PRO_5043734348" description="Capsule assembly Wzi family protein" evidence="1">
    <location>
        <begin position="29"/>
        <end position="457"/>
    </location>
</feature>
<sequence length="457" mass="50781">MRGGKMWRRGAALMVALFALTGPVSVSATPWLDAEELHVRHSLQVLADAGLLRAPVTTFPVLWRPLLADLEALDPEQLNDLQQVAYYKLMALLSYHKRGSYTGLRVAGVTDTGAQPSYQRPMEGKASASVTHERIGQSVAGRIRTTYRDSSLSLNPRVTTDNVSWQGSYAAAMAGDWMVSVDQLHTWWSPGSAQDGLHTVSTLPLRSLRTVYAPSAASAFSELSFTAFYGVSEEKFLLDPSLKIWEREQAFGARLGWRTHERLELGLHYTHSSLGGAVSAAGAGPSTADDNADSLVFDARLSLPLQFNFYGSISEHSVTGPLADDDVRGNGHMVGLDWSFAETSQLSRFYAEHDRSDLRSLTTVGYASFRNDGLGWDFRVQDTRIRRDHNNFGRAPRFELLPEYRPDIARIQQFEAVVFFPLGRGLLELGLQAWQDTFESGRKDEFGNVIASFEIRW</sequence>
<keyword evidence="4" id="KW-1185">Reference proteome</keyword>
<evidence type="ECO:0000313" key="2">
    <source>
        <dbReference type="EMBL" id="MDN7124488.1"/>
    </source>
</evidence>
<name>A0AAW7R046_9GAMM</name>
<dbReference type="InterPro" id="IPR038636">
    <property type="entry name" value="Wzi_sf"/>
</dbReference>
<reference evidence="4 5" key="1">
    <citation type="submission" date="2021-03" db="EMBL/GenBank/DDBJ databases">
        <title>Pseudidiomarina terrestris, a new bacterium isolated from saline soil.</title>
        <authorList>
            <person name="Galisteo C."/>
            <person name="De La Haba R."/>
            <person name="Sanchez-Porro C."/>
            <person name="Ventosa A."/>
        </authorList>
    </citation>
    <scope>NUCLEOTIDE SEQUENCE [LARGE SCALE GENOMIC DNA]</scope>
    <source>
        <strain evidence="2 5">1APP75-32.1</strain>
        <strain evidence="4">1APR75-15</strain>
        <strain evidence="3">1ASR75-15</strain>
    </source>
</reference>
<keyword evidence="1" id="KW-0732">Signal</keyword>
<dbReference type="SUPFAM" id="SSF56935">
    <property type="entry name" value="Porins"/>
    <property type="match status" value="1"/>
</dbReference>
<accession>A0AAW7R046</accession>
<gene>
    <name evidence="2" type="ORF">J6I90_06305</name>
    <name evidence="3" type="ORF">J6I92_05000</name>
</gene>
<dbReference type="RefSeq" id="WP_301774441.1">
    <property type="nucleotide sequence ID" value="NZ_JAGGJB010000003.1"/>
</dbReference>
<proteinExistence type="predicted"/>
<dbReference type="Gene3D" id="2.40.160.130">
    <property type="entry name" value="Capsule assembly protein Wzi"/>
    <property type="match status" value="1"/>
</dbReference>
<evidence type="ECO:0000313" key="5">
    <source>
        <dbReference type="Proteomes" id="UP001169492"/>
    </source>
</evidence>
<feature type="signal peptide" evidence="1">
    <location>
        <begin position="1"/>
        <end position="28"/>
    </location>
</feature>
<evidence type="ECO:0008006" key="6">
    <source>
        <dbReference type="Google" id="ProtNLM"/>
    </source>
</evidence>
<dbReference type="EMBL" id="JAGGJC010000001">
    <property type="protein sequence ID" value="MDN7129221.1"/>
    <property type="molecule type" value="Genomic_DNA"/>
</dbReference>
<protein>
    <recommendedName>
        <fullName evidence="6">Capsule assembly Wzi family protein</fullName>
    </recommendedName>
</protein>
<organism evidence="2 5">
    <name type="scientific">Pseudidiomarina terrestris</name>
    <dbReference type="NCBI Taxonomy" id="2820060"/>
    <lineage>
        <taxon>Bacteria</taxon>
        <taxon>Pseudomonadati</taxon>
        <taxon>Pseudomonadota</taxon>
        <taxon>Gammaproteobacteria</taxon>
        <taxon>Alteromonadales</taxon>
        <taxon>Idiomarinaceae</taxon>
        <taxon>Pseudidiomarina</taxon>
    </lineage>
</organism>
<dbReference type="EMBL" id="JAGGJB010000003">
    <property type="protein sequence ID" value="MDN7124488.1"/>
    <property type="molecule type" value="Genomic_DNA"/>
</dbReference>
<evidence type="ECO:0000256" key="1">
    <source>
        <dbReference type="SAM" id="SignalP"/>
    </source>
</evidence>
<evidence type="ECO:0000313" key="3">
    <source>
        <dbReference type="EMBL" id="MDN7129221.1"/>
    </source>
</evidence>
<dbReference type="Proteomes" id="UP001169491">
    <property type="component" value="Unassembled WGS sequence"/>
</dbReference>
<comment type="caution">
    <text evidence="2">The sequence shown here is derived from an EMBL/GenBank/DDBJ whole genome shotgun (WGS) entry which is preliminary data.</text>
</comment>